<gene>
    <name evidence="4" type="ORF">DC094_08640</name>
</gene>
<accession>A0A2V1H0A9</accession>
<feature type="region of interest" description="Disordered" evidence="2">
    <location>
        <begin position="149"/>
        <end position="181"/>
    </location>
</feature>
<dbReference type="GO" id="GO:0005829">
    <property type="term" value="C:cytosol"/>
    <property type="evidence" value="ECO:0007669"/>
    <property type="project" value="TreeGrafter"/>
</dbReference>
<dbReference type="RefSeq" id="WP_116686704.1">
    <property type="nucleotide sequence ID" value="NZ_CAWNYD010000002.1"/>
</dbReference>
<dbReference type="EMBL" id="QDDL01000002">
    <property type="protein sequence ID" value="PVZ70634.1"/>
    <property type="molecule type" value="Genomic_DNA"/>
</dbReference>
<protein>
    <submittedName>
        <fullName evidence="4">Thioesterase</fullName>
    </submittedName>
</protein>
<dbReference type="CDD" id="cd03443">
    <property type="entry name" value="PaaI_thioesterase"/>
    <property type="match status" value="1"/>
</dbReference>
<organism evidence="4 5">
    <name type="scientific">Pelagibaculum spongiae</name>
    <dbReference type="NCBI Taxonomy" id="2080658"/>
    <lineage>
        <taxon>Bacteria</taxon>
        <taxon>Pseudomonadati</taxon>
        <taxon>Pseudomonadota</taxon>
        <taxon>Gammaproteobacteria</taxon>
        <taxon>Oceanospirillales</taxon>
        <taxon>Pelagibaculum</taxon>
    </lineage>
</organism>
<proteinExistence type="predicted"/>
<dbReference type="PANTHER" id="PTHR43240">
    <property type="entry name" value="1,4-DIHYDROXY-2-NAPHTHOYL-COA THIOESTERASE 1"/>
    <property type="match status" value="1"/>
</dbReference>
<feature type="domain" description="Thioesterase" evidence="3">
    <location>
        <begin position="60"/>
        <end position="135"/>
    </location>
</feature>
<feature type="compositionally biased region" description="Polar residues" evidence="2">
    <location>
        <begin position="149"/>
        <end position="163"/>
    </location>
</feature>
<dbReference type="InterPro" id="IPR029069">
    <property type="entry name" value="HotDog_dom_sf"/>
</dbReference>
<dbReference type="PANTHER" id="PTHR43240:SF7">
    <property type="entry name" value="BLR7284 PROTEIN"/>
    <property type="match status" value="1"/>
</dbReference>
<evidence type="ECO:0000313" key="5">
    <source>
        <dbReference type="Proteomes" id="UP000244906"/>
    </source>
</evidence>
<dbReference type="GO" id="GO:0061522">
    <property type="term" value="F:1,4-dihydroxy-2-naphthoyl-CoA thioesterase activity"/>
    <property type="evidence" value="ECO:0007669"/>
    <property type="project" value="TreeGrafter"/>
</dbReference>
<comment type="caution">
    <text evidence="4">The sequence shown here is derived from an EMBL/GenBank/DDBJ whole genome shotgun (WGS) entry which is preliminary data.</text>
</comment>
<evidence type="ECO:0000256" key="1">
    <source>
        <dbReference type="ARBA" id="ARBA00022801"/>
    </source>
</evidence>
<name>A0A2V1H0A9_9GAMM</name>
<dbReference type="AlphaFoldDB" id="A0A2V1H0A9"/>
<evidence type="ECO:0000256" key="2">
    <source>
        <dbReference type="SAM" id="MobiDB-lite"/>
    </source>
</evidence>
<dbReference type="NCBIfam" id="TIGR00369">
    <property type="entry name" value="unchar_dom_1"/>
    <property type="match status" value="1"/>
</dbReference>
<dbReference type="SUPFAM" id="SSF54637">
    <property type="entry name" value="Thioesterase/thiol ester dehydrase-isomerase"/>
    <property type="match status" value="1"/>
</dbReference>
<dbReference type="InterPro" id="IPR006683">
    <property type="entry name" value="Thioestr_dom"/>
</dbReference>
<keyword evidence="5" id="KW-1185">Reference proteome</keyword>
<dbReference type="Pfam" id="PF03061">
    <property type="entry name" value="4HBT"/>
    <property type="match status" value="1"/>
</dbReference>
<reference evidence="4 5" key="1">
    <citation type="submission" date="2018-04" db="EMBL/GenBank/DDBJ databases">
        <title>Thalassorhabdus spongiae gen. nov., sp. nov., isolated from a marine sponge in South-West Iceland.</title>
        <authorList>
            <person name="Knobloch S."/>
            <person name="Daussin A."/>
            <person name="Johannsson R."/>
            <person name="Marteinsson V.T."/>
        </authorList>
    </citation>
    <scope>NUCLEOTIDE SEQUENCE [LARGE SCALE GENOMIC DNA]</scope>
    <source>
        <strain evidence="4 5">Hp12</strain>
    </source>
</reference>
<dbReference type="Proteomes" id="UP000244906">
    <property type="component" value="Unassembled WGS sequence"/>
</dbReference>
<dbReference type="Gene3D" id="3.10.129.10">
    <property type="entry name" value="Hotdog Thioesterase"/>
    <property type="match status" value="1"/>
</dbReference>
<keyword evidence="1" id="KW-0378">Hydrolase</keyword>
<dbReference type="OrthoDB" id="9813158at2"/>
<evidence type="ECO:0000259" key="3">
    <source>
        <dbReference type="Pfam" id="PF03061"/>
    </source>
</evidence>
<dbReference type="InterPro" id="IPR003736">
    <property type="entry name" value="PAAI_dom"/>
</dbReference>
<sequence>MSEAKTPLLNTSDFHSLCNQFLSAIPHSQTLGMQIVHAVRNRVIIKMPWRYEMVGNSQTGALAGGVITTLLDTVCGSAVLCALPKPEAFATLDLRIDHMKPSEGHRDIFCMAECYRLTNSIAFVRGVAYQDDPQKPIAHGVASFMRASSSNGNMVKTRQQPQKQPDEAPIATLNKAPELKQ</sequence>
<evidence type="ECO:0000313" key="4">
    <source>
        <dbReference type="EMBL" id="PVZ70634.1"/>
    </source>
</evidence>